<evidence type="ECO:0000259" key="5">
    <source>
        <dbReference type="Pfam" id="PF18962"/>
    </source>
</evidence>
<keyword evidence="1" id="KW-0344">Guanine-nucleotide releasing factor</keyword>
<dbReference type="SUPFAM" id="SSF50985">
    <property type="entry name" value="RCC1/BLIP-II"/>
    <property type="match status" value="2"/>
</dbReference>
<dbReference type="PANTHER" id="PTHR45982:SF1">
    <property type="entry name" value="REGULATOR OF CHROMOSOME CONDENSATION"/>
    <property type="match status" value="1"/>
</dbReference>
<dbReference type="InterPro" id="IPR058923">
    <property type="entry name" value="RCC1-like_dom"/>
</dbReference>
<gene>
    <name evidence="7" type="ORF">LG45_14975</name>
</gene>
<protein>
    <submittedName>
        <fullName evidence="7">Uncharacterized protein</fullName>
    </submittedName>
</protein>
<evidence type="ECO:0000259" key="6">
    <source>
        <dbReference type="Pfam" id="PF25390"/>
    </source>
</evidence>
<feature type="domain" description="Secretion system C-terminal sorting" evidence="5">
    <location>
        <begin position="392"/>
        <end position="466"/>
    </location>
</feature>
<evidence type="ECO:0000256" key="3">
    <source>
        <dbReference type="ARBA" id="ARBA00022737"/>
    </source>
</evidence>
<comment type="caution">
    <text evidence="7">The sequence shown here is derived from an EMBL/GenBank/DDBJ whole genome shotgun (WGS) entry which is preliminary data.</text>
</comment>
<dbReference type="Proteomes" id="UP000029554">
    <property type="component" value="Unassembled WGS sequence"/>
</dbReference>
<dbReference type="EMBL" id="JRHH01000005">
    <property type="protein sequence ID" value="KGD67501.1"/>
    <property type="molecule type" value="Genomic_DNA"/>
</dbReference>
<dbReference type="AlphaFoldDB" id="A0A095SS91"/>
<dbReference type="InterPro" id="IPR000408">
    <property type="entry name" value="Reg_chr_condens"/>
</dbReference>
<dbReference type="OrthoDB" id="1081439at2"/>
<evidence type="ECO:0000256" key="2">
    <source>
        <dbReference type="ARBA" id="ARBA00022729"/>
    </source>
</evidence>
<dbReference type="PRINTS" id="PR00633">
    <property type="entry name" value="RCCNDNSATION"/>
</dbReference>
<dbReference type="PROSITE" id="PS50012">
    <property type="entry name" value="RCC1_3"/>
    <property type="match status" value="3"/>
</dbReference>
<dbReference type="RefSeq" id="WP_035128373.1">
    <property type="nucleotide sequence ID" value="NZ_JRHH01000005.1"/>
</dbReference>
<accession>A0A095SS91</accession>
<dbReference type="GO" id="GO:0005737">
    <property type="term" value="C:cytoplasm"/>
    <property type="evidence" value="ECO:0007669"/>
    <property type="project" value="TreeGrafter"/>
</dbReference>
<proteinExistence type="predicted"/>
<keyword evidence="2 4" id="KW-0732">Signal</keyword>
<dbReference type="InterPro" id="IPR009091">
    <property type="entry name" value="RCC1/BLIP-II"/>
</dbReference>
<feature type="signal peptide" evidence="4">
    <location>
        <begin position="1"/>
        <end position="19"/>
    </location>
</feature>
<dbReference type="GO" id="GO:0005085">
    <property type="term" value="F:guanyl-nucleotide exchange factor activity"/>
    <property type="evidence" value="ECO:0007669"/>
    <property type="project" value="TreeGrafter"/>
</dbReference>
<evidence type="ECO:0000256" key="1">
    <source>
        <dbReference type="ARBA" id="ARBA00022658"/>
    </source>
</evidence>
<dbReference type="Pfam" id="PF25390">
    <property type="entry name" value="WD40_RLD"/>
    <property type="match status" value="1"/>
</dbReference>
<evidence type="ECO:0000256" key="4">
    <source>
        <dbReference type="SAM" id="SignalP"/>
    </source>
</evidence>
<sequence length="467" mass="49914">MKKTLLFIALLTFTNLTIAQCYEQITFGGAHTVGKRTNGALWGWGYGAAGQLLTTNETEPTIIQLGTATDWNKISNGVLNTFVIKNNGTLWGVGGNQFGSLGVNSSSMNFTTFQQITAAANWVKVAPSYFFTIALKADGTIWAWGQNDTYQLGNSPATAQQLFPIQVGTATDWVDIATGTNRTAFAIKSNGTIWGWGANPSSIIVSGSSTTSVISPTQVGTSNDWVRMSVGSQHILAQKQDGTLWSWGGGPALGVGGTPNVTNIPQQISTDVWISFSTGSATSFGVKSDGTLWAWGVNTNGQLADGTTTNKSVPTQIGTDTNWHSVQARNFATTMAVKTDGTVWFWGRNYYGEFGIGTSYDLNFYTTPQQTPGVCVTTLTTPTFEKEIALSLFPNPAKDVVSVQYNLDATSAKLEVYDIAGRSISTNVLSSSVGDLQLNTSSYPSGVYIVVVKQDGVLLARKKLLIE</sequence>
<dbReference type="PANTHER" id="PTHR45982">
    <property type="entry name" value="REGULATOR OF CHROMOSOME CONDENSATION"/>
    <property type="match status" value="1"/>
</dbReference>
<organism evidence="7 8">
    <name type="scientific">Flavobacterium aquatile LMG 4008 = ATCC 11947</name>
    <dbReference type="NCBI Taxonomy" id="1453498"/>
    <lineage>
        <taxon>Bacteria</taxon>
        <taxon>Pseudomonadati</taxon>
        <taxon>Bacteroidota</taxon>
        <taxon>Flavobacteriia</taxon>
        <taxon>Flavobacteriales</taxon>
        <taxon>Flavobacteriaceae</taxon>
        <taxon>Flavobacterium</taxon>
    </lineage>
</organism>
<keyword evidence="3" id="KW-0677">Repeat</keyword>
<evidence type="ECO:0000313" key="7">
    <source>
        <dbReference type="EMBL" id="KGD67501.1"/>
    </source>
</evidence>
<reference evidence="7 8" key="1">
    <citation type="submission" date="2014-09" db="EMBL/GenBank/DDBJ databases">
        <title>Whole Genome Shotgun of Flavobacterium aquatile LMG 4008.</title>
        <authorList>
            <person name="Gale A.N."/>
            <person name="Pipes S.E."/>
            <person name="Newman J.D."/>
        </authorList>
    </citation>
    <scope>NUCLEOTIDE SEQUENCE [LARGE SCALE GENOMIC DNA]</scope>
    <source>
        <strain evidence="7 8">LMG 4008</strain>
    </source>
</reference>
<dbReference type="eggNOG" id="COG5184">
    <property type="taxonomic scope" value="Bacteria"/>
</dbReference>
<dbReference type="InterPro" id="IPR051553">
    <property type="entry name" value="Ran_GTPase-activating"/>
</dbReference>
<dbReference type="Pfam" id="PF18962">
    <property type="entry name" value="Por_Secre_tail"/>
    <property type="match status" value="1"/>
</dbReference>
<name>A0A095SS91_9FLAO</name>
<feature type="chain" id="PRO_5001911225" evidence="4">
    <location>
        <begin position="20"/>
        <end position="467"/>
    </location>
</feature>
<dbReference type="Gene3D" id="2.130.10.30">
    <property type="entry name" value="Regulator of chromosome condensation 1/beta-lactamase-inhibitor protein II"/>
    <property type="match status" value="2"/>
</dbReference>
<feature type="domain" description="RCC1-like" evidence="6">
    <location>
        <begin position="23"/>
        <end position="324"/>
    </location>
</feature>
<keyword evidence="8" id="KW-1185">Reference proteome</keyword>
<dbReference type="InterPro" id="IPR026444">
    <property type="entry name" value="Secre_tail"/>
</dbReference>
<dbReference type="STRING" id="1453498.LG45_14975"/>
<evidence type="ECO:0000313" key="8">
    <source>
        <dbReference type="Proteomes" id="UP000029554"/>
    </source>
</evidence>
<dbReference type="NCBIfam" id="TIGR04183">
    <property type="entry name" value="Por_Secre_tail"/>
    <property type="match status" value="1"/>
</dbReference>